<accession>A0A9D4HGX0</accession>
<gene>
    <name evidence="2" type="ORF">DPMN_061416</name>
</gene>
<proteinExistence type="predicted"/>
<organism evidence="2 3">
    <name type="scientific">Dreissena polymorpha</name>
    <name type="common">Zebra mussel</name>
    <name type="synonym">Mytilus polymorpha</name>
    <dbReference type="NCBI Taxonomy" id="45954"/>
    <lineage>
        <taxon>Eukaryota</taxon>
        <taxon>Metazoa</taxon>
        <taxon>Spiralia</taxon>
        <taxon>Lophotrochozoa</taxon>
        <taxon>Mollusca</taxon>
        <taxon>Bivalvia</taxon>
        <taxon>Autobranchia</taxon>
        <taxon>Heteroconchia</taxon>
        <taxon>Euheterodonta</taxon>
        <taxon>Imparidentia</taxon>
        <taxon>Neoheterodontei</taxon>
        <taxon>Myida</taxon>
        <taxon>Dreissenoidea</taxon>
        <taxon>Dreissenidae</taxon>
        <taxon>Dreissena</taxon>
    </lineage>
</organism>
<comment type="caution">
    <text evidence="2">The sequence shown here is derived from an EMBL/GenBank/DDBJ whole genome shotgun (WGS) entry which is preliminary data.</text>
</comment>
<feature type="chain" id="PRO_5039425393" evidence="1">
    <location>
        <begin position="24"/>
        <end position="79"/>
    </location>
</feature>
<sequence length="79" mass="8595">MKAVFAILFVALVSLKFADLIDAAPTPMDDEDRQEIANLAARIIKVAISNTGYYASEKRNAGTVDSLYNLPHLLSVGKK</sequence>
<protein>
    <submittedName>
        <fullName evidence="2">Uncharacterized protein</fullName>
    </submittedName>
</protein>
<evidence type="ECO:0000313" key="3">
    <source>
        <dbReference type="Proteomes" id="UP000828390"/>
    </source>
</evidence>
<dbReference type="Proteomes" id="UP000828390">
    <property type="component" value="Unassembled WGS sequence"/>
</dbReference>
<keyword evidence="3" id="KW-1185">Reference proteome</keyword>
<feature type="signal peptide" evidence="1">
    <location>
        <begin position="1"/>
        <end position="23"/>
    </location>
</feature>
<evidence type="ECO:0000256" key="1">
    <source>
        <dbReference type="SAM" id="SignalP"/>
    </source>
</evidence>
<reference evidence="2" key="2">
    <citation type="submission" date="2020-11" db="EMBL/GenBank/DDBJ databases">
        <authorList>
            <person name="McCartney M.A."/>
            <person name="Auch B."/>
            <person name="Kono T."/>
            <person name="Mallez S."/>
            <person name="Becker A."/>
            <person name="Gohl D.M."/>
            <person name="Silverstein K.A.T."/>
            <person name="Koren S."/>
            <person name="Bechman K.B."/>
            <person name="Herman A."/>
            <person name="Abrahante J.E."/>
            <person name="Garbe J."/>
        </authorList>
    </citation>
    <scope>NUCLEOTIDE SEQUENCE</scope>
    <source>
        <strain evidence="2">Duluth1</strain>
        <tissue evidence="2">Whole animal</tissue>
    </source>
</reference>
<name>A0A9D4HGX0_DREPO</name>
<evidence type="ECO:0000313" key="2">
    <source>
        <dbReference type="EMBL" id="KAH3718610.1"/>
    </source>
</evidence>
<reference evidence="2" key="1">
    <citation type="journal article" date="2019" name="bioRxiv">
        <title>The Genome of the Zebra Mussel, Dreissena polymorpha: A Resource for Invasive Species Research.</title>
        <authorList>
            <person name="McCartney M.A."/>
            <person name="Auch B."/>
            <person name="Kono T."/>
            <person name="Mallez S."/>
            <person name="Zhang Y."/>
            <person name="Obille A."/>
            <person name="Becker A."/>
            <person name="Abrahante J.E."/>
            <person name="Garbe J."/>
            <person name="Badalamenti J.P."/>
            <person name="Herman A."/>
            <person name="Mangelson H."/>
            <person name="Liachko I."/>
            <person name="Sullivan S."/>
            <person name="Sone E.D."/>
            <person name="Koren S."/>
            <person name="Silverstein K.A.T."/>
            <person name="Beckman K.B."/>
            <person name="Gohl D.M."/>
        </authorList>
    </citation>
    <scope>NUCLEOTIDE SEQUENCE</scope>
    <source>
        <strain evidence="2">Duluth1</strain>
        <tissue evidence="2">Whole animal</tissue>
    </source>
</reference>
<dbReference type="EMBL" id="JAIWYP010000013">
    <property type="protein sequence ID" value="KAH3718610.1"/>
    <property type="molecule type" value="Genomic_DNA"/>
</dbReference>
<keyword evidence="1" id="KW-0732">Signal</keyword>
<dbReference type="AlphaFoldDB" id="A0A9D4HGX0"/>